<gene>
    <name evidence="1" type="ORF">HPB49_013779</name>
</gene>
<proteinExistence type="predicted"/>
<reference evidence="1" key="1">
    <citation type="submission" date="2020-05" db="EMBL/GenBank/DDBJ databases">
        <title>Large-scale comparative analyses of tick genomes elucidate their genetic diversity and vector capacities.</title>
        <authorList>
            <person name="Jia N."/>
            <person name="Wang J."/>
            <person name="Shi W."/>
            <person name="Du L."/>
            <person name="Sun Y."/>
            <person name="Zhan W."/>
            <person name="Jiang J."/>
            <person name="Wang Q."/>
            <person name="Zhang B."/>
            <person name="Ji P."/>
            <person name="Sakyi L.B."/>
            <person name="Cui X."/>
            <person name="Yuan T."/>
            <person name="Jiang B."/>
            <person name="Yang W."/>
            <person name="Lam T.T.-Y."/>
            <person name="Chang Q."/>
            <person name="Ding S."/>
            <person name="Wang X."/>
            <person name="Zhu J."/>
            <person name="Ruan X."/>
            <person name="Zhao L."/>
            <person name="Wei J."/>
            <person name="Que T."/>
            <person name="Du C."/>
            <person name="Cheng J."/>
            <person name="Dai P."/>
            <person name="Han X."/>
            <person name="Huang E."/>
            <person name="Gao Y."/>
            <person name="Liu J."/>
            <person name="Shao H."/>
            <person name="Ye R."/>
            <person name="Li L."/>
            <person name="Wei W."/>
            <person name="Wang X."/>
            <person name="Wang C."/>
            <person name="Yang T."/>
            <person name="Huo Q."/>
            <person name="Li W."/>
            <person name="Guo W."/>
            <person name="Chen H."/>
            <person name="Zhou L."/>
            <person name="Ni X."/>
            <person name="Tian J."/>
            <person name="Zhou Y."/>
            <person name="Sheng Y."/>
            <person name="Liu T."/>
            <person name="Pan Y."/>
            <person name="Xia L."/>
            <person name="Li J."/>
            <person name="Zhao F."/>
            <person name="Cao W."/>
        </authorList>
    </citation>
    <scope>NUCLEOTIDE SEQUENCE</scope>
    <source>
        <strain evidence="1">Dsil-2018</strain>
    </source>
</reference>
<dbReference type="Proteomes" id="UP000821865">
    <property type="component" value="Chromosome 10"/>
</dbReference>
<dbReference type="EMBL" id="CM023479">
    <property type="protein sequence ID" value="KAH7974296.1"/>
    <property type="molecule type" value="Genomic_DNA"/>
</dbReference>
<sequence>MSCRYVGFPFVKKSGQSSSPWVPQEERLQQILQLLKDSLSAEEATRITARQEIKKLSEIPNFSNYLVFIIAELKFENERLTKPTGSLLDEDVTADSGNVPRHVSDYTETNSFESVGDPLAVIVAALGFFITTDSTLELTRWPELLRRLGELLDSKDDRVCEGSFGALHKICRDYAEALDTGPLKDQLTVLVPKFLKFFRHNNPRIRFCAITFISLLFLNRAHAVMVHADSAVASLLQLVYEEDSKVQKTMCRALVVLLEHQIDCLIPHMSSIIEYAMAKMQDTDGSVALEACTTLAFLTKKPVCKEALAPCLSRLVPILIQGMKYSDSDLRQCNEDVRAIRPTLSQIKKATEGNTGGCSVADKIHVDDNIFYKWNMRNCSADVLDGIAMVFSAEVFPLLLPLLKEMLHKDWVIKESAIFVLGVIADGCMEGMSQYLEDLTTYLLLRLRDDKAPVRSAACWTLSRYSHWMLSQPNHRYFEPLVNQLLERVIDDSEMVQEVACNVLITLTEEAKTKLVPYLNAILDTIYCSFRKYRRQRFYMLYNAIRTLADCVGPELKRREFILSFMKPLTDEWYEMADCELNLFYRLRCLGSVATAVKSEFLPYHVPVAKMCLRLVQLGRQGFFVKALRLRHSYTPEKPFVVAALEALSGLAEGLESDIELFVADTNIIELMFQCGKDSVPEVRQATFALLGNLTKACFNCLVSVTCRFLPILGENLNPEIIPVCNSATWAIGVIAMKLRSGVKPHMSDVVTRLVTNMKLSKTSKTLLENTSITIGCLGYACPEEMAPKLLQFIGPCCSALGKVQNCEAKDFAFRGICSMVCVNPDGVILDFIFFLEAILSWAIPEDDLKQSVSDLLHRFKKMFGSKKWQHFSEQLPPALRRRMLDNYGI</sequence>
<evidence type="ECO:0000313" key="1">
    <source>
        <dbReference type="EMBL" id="KAH7974296.1"/>
    </source>
</evidence>
<accession>A0ACB8DPJ9</accession>
<name>A0ACB8DPJ9_DERSI</name>
<organism evidence="1 2">
    <name type="scientific">Dermacentor silvarum</name>
    <name type="common">Tick</name>
    <dbReference type="NCBI Taxonomy" id="543639"/>
    <lineage>
        <taxon>Eukaryota</taxon>
        <taxon>Metazoa</taxon>
        <taxon>Ecdysozoa</taxon>
        <taxon>Arthropoda</taxon>
        <taxon>Chelicerata</taxon>
        <taxon>Arachnida</taxon>
        <taxon>Acari</taxon>
        <taxon>Parasitiformes</taxon>
        <taxon>Ixodida</taxon>
        <taxon>Ixodoidea</taxon>
        <taxon>Ixodidae</taxon>
        <taxon>Rhipicephalinae</taxon>
        <taxon>Dermacentor</taxon>
    </lineage>
</organism>
<evidence type="ECO:0000313" key="2">
    <source>
        <dbReference type="Proteomes" id="UP000821865"/>
    </source>
</evidence>
<keyword evidence="2" id="KW-1185">Reference proteome</keyword>
<comment type="caution">
    <text evidence="1">The sequence shown here is derived from an EMBL/GenBank/DDBJ whole genome shotgun (WGS) entry which is preliminary data.</text>
</comment>
<protein>
    <submittedName>
        <fullName evidence="1">Uncharacterized protein</fullName>
    </submittedName>
</protein>